<reference evidence="2" key="1">
    <citation type="journal article" date="2021" name="PeerJ">
        <title>Extensive microbial diversity within the chicken gut microbiome revealed by metagenomics and culture.</title>
        <authorList>
            <person name="Gilroy R."/>
            <person name="Ravi A."/>
            <person name="Getino M."/>
            <person name="Pursley I."/>
            <person name="Horton D.L."/>
            <person name="Alikhan N.F."/>
            <person name="Baker D."/>
            <person name="Gharbi K."/>
            <person name="Hall N."/>
            <person name="Watson M."/>
            <person name="Adriaenssens E.M."/>
            <person name="Foster-Nyarko E."/>
            <person name="Jarju S."/>
            <person name="Secka A."/>
            <person name="Antonio M."/>
            <person name="Oren A."/>
            <person name="Chaudhuri R.R."/>
            <person name="La Ragione R."/>
            <person name="Hildebrand F."/>
            <person name="Pallen M.J."/>
        </authorList>
    </citation>
    <scope>NUCLEOTIDE SEQUENCE</scope>
    <source>
        <strain evidence="2">B5-657</strain>
    </source>
</reference>
<dbReference type="InterPro" id="IPR036264">
    <property type="entry name" value="Bact_exopeptidase_dim_dom"/>
</dbReference>
<dbReference type="InterPro" id="IPR052030">
    <property type="entry name" value="Peptidase_M20/M20A_hydrolases"/>
</dbReference>
<dbReference type="EMBL" id="JAHLFQ010000089">
    <property type="protein sequence ID" value="MBU3803951.1"/>
    <property type="molecule type" value="Genomic_DNA"/>
</dbReference>
<dbReference type="SUPFAM" id="SSF55031">
    <property type="entry name" value="Bacterial exopeptidase dimerisation domain"/>
    <property type="match status" value="1"/>
</dbReference>
<dbReference type="Pfam" id="PF01546">
    <property type="entry name" value="Peptidase_M20"/>
    <property type="match status" value="1"/>
</dbReference>
<dbReference type="Proteomes" id="UP000824229">
    <property type="component" value="Unassembled WGS sequence"/>
</dbReference>
<dbReference type="SUPFAM" id="SSF53187">
    <property type="entry name" value="Zn-dependent exopeptidases"/>
    <property type="match status" value="1"/>
</dbReference>
<dbReference type="Gene3D" id="3.30.70.360">
    <property type="match status" value="1"/>
</dbReference>
<proteinExistence type="predicted"/>
<feature type="domain" description="Peptidase M20 dimerisation" evidence="1">
    <location>
        <begin position="198"/>
        <end position="294"/>
    </location>
</feature>
<organism evidence="2 3">
    <name type="scientific">Candidatus Cellulosilyticum pullistercoris</name>
    <dbReference type="NCBI Taxonomy" id="2838521"/>
    <lineage>
        <taxon>Bacteria</taxon>
        <taxon>Bacillati</taxon>
        <taxon>Bacillota</taxon>
        <taxon>Clostridia</taxon>
        <taxon>Lachnospirales</taxon>
        <taxon>Cellulosilyticaceae</taxon>
        <taxon>Cellulosilyticum</taxon>
    </lineage>
</organism>
<reference evidence="2" key="2">
    <citation type="submission" date="2021-04" db="EMBL/GenBank/DDBJ databases">
        <authorList>
            <person name="Gilroy R."/>
        </authorList>
    </citation>
    <scope>NUCLEOTIDE SEQUENCE</scope>
    <source>
        <strain evidence="2">B5-657</strain>
    </source>
</reference>
<gene>
    <name evidence="2" type="ORF">H9872_04250</name>
</gene>
<dbReference type="InterPro" id="IPR011650">
    <property type="entry name" value="Peptidase_M20_dimer"/>
</dbReference>
<dbReference type="GO" id="GO:0071713">
    <property type="term" value="F:para-aminobenzoyl-glutamate hydrolase activity"/>
    <property type="evidence" value="ECO:0007669"/>
    <property type="project" value="TreeGrafter"/>
</dbReference>
<protein>
    <submittedName>
        <fullName evidence="2">Amidohydrolase</fullName>
    </submittedName>
</protein>
<dbReference type="GO" id="GO:0005737">
    <property type="term" value="C:cytoplasm"/>
    <property type="evidence" value="ECO:0007669"/>
    <property type="project" value="TreeGrafter"/>
</dbReference>
<dbReference type="InterPro" id="IPR017439">
    <property type="entry name" value="Amidohydrolase"/>
</dbReference>
<sequence>MEAKVKQIFDETIKKTIELAEDIYKHPELGYKEIRTAGKVKEILEAEGISYTDQVAYTGILSTLDSGKPGPHIGLICELDAVPTLNHPYANKEDYAAHTCGHYAQVGVMMGVFLSLHKANIIGELCGKVTLVVTPAEEFCDLEYRRGLIAEGKIKHVSGKQEMIDLGVFDDMALILSCHTMGLDMNIYDAEIGAGLNGFLCKKAIFHGKGAHAGSNPAGGINALNAANLAMSGINFLRETFREEDAIRVHFVVTEGGQTVNTVPERVTMEMYVRAKTVDAILETDKKVTRALRAGALAIGCDLEIVDTPGYLPLHQDKNLTELVKTHILSYVAPERIAQGTHGFASGDMGDLSSLYPIVEIGIGGFTGTMHGCDFRTADYEQAYHVPAAYFIDTIIDLLSDGGKKAYEIKEKFNPIMSKEAYLAMLDRFNKTTIYKKGE</sequence>
<evidence type="ECO:0000313" key="2">
    <source>
        <dbReference type="EMBL" id="MBU3803951.1"/>
    </source>
</evidence>
<dbReference type="NCBIfam" id="TIGR01891">
    <property type="entry name" value="amidohydrolases"/>
    <property type="match status" value="1"/>
</dbReference>
<dbReference type="GO" id="GO:0016805">
    <property type="term" value="F:dipeptidase activity"/>
    <property type="evidence" value="ECO:0007669"/>
    <property type="project" value="TreeGrafter"/>
</dbReference>
<dbReference type="Gene3D" id="3.40.630.10">
    <property type="entry name" value="Zn peptidases"/>
    <property type="match status" value="1"/>
</dbReference>
<comment type="caution">
    <text evidence="2">The sequence shown here is derived from an EMBL/GenBank/DDBJ whole genome shotgun (WGS) entry which is preliminary data.</text>
</comment>
<dbReference type="PANTHER" id="PTHR30575">
    <property type="entry name" value="PEPTIDASE M20"/>
    <property type="match status" value="1"/>
</dbReference>
<evidence type="ECO:0000259" key="1">
    <source>
        <dbReference type="Pfam" id="PF07687"/>
    </source>
</evidence>
<dbReference type="Pfam" id="PF07687">
    <property type="entry name" value="M20_dimer"/>
    <property type="match status" value="1"/>
</dbReference>
<evidence type="ECO:0000313" key="3">
    <source>
        <dbReference type="Proteomes" id="UP000824229"/>
    </source>
</evidence>
<dbReference type="AlphaFoldDB" id="A0A9E2KCK8"/>
<dbReference type="InterPro" id="IPR002933">
    <property type="entry name" value="Peptidase_M20"/>
</dbReference>
<accession>A0A9E2KCK8</accession>
<dbReference type="PANTHER" id="PTHR30575:SF3">
    <property type="entry name" value="PEPTIDASE M20 DIMERISATION DOMAIN-CONTAINING PROTEIN"/>
    <property type="match status" value="1"/>
</dbReference>
<name>A0A9E2KCK8_9FIRM</name>
<dbReference type="GO" id="GO:0046657">
    <property type="term" value="P:folic acid catabolic process"/>
    <property type="evidence" value="ECO:0007669"/>
    <property type="project" value="TreeGrafter"/>
</dbReference>